<reference evidence="14" key="2">
    <citation type="submission" date="2025-08" db="UniProtKB">
        <authorList>
            <consortium name="Ensembl"/>
        </authorList>
    </citation>
    <scope>IDENTIFICATION</scope>
</reference>
<feature type="domain" description="Disintegrin" evidence="12">
    <location>
        <begin position="396"/>
        <end position="483"/>
    </location>
</feature>
<dbReference type="SMART" id="SM00050">
    <property type="entry name" value="DISIN"/>
    <property type="match status" value="1"/>
</dbReference>
<dbReference type="Gene3D" id="3.40.390.10">
    <property type="entry name" value="Collagenase (Catalytic Domain)"/>
    <property type="match status" value="1"/>
</dbReference>
<dbReference type="PROSITE" id="PS50214">
    <property type="entry name" value="DISINTEGRIN_2"/>
    <property type="match status" value="1"/>
</dbReference>
<dbReference type="GO" id="GO:0004222">
    <property type="term" value="F:metalloendopeptidase activity"/>
    <property type="evidence" value="ECO:0007669"/>
    <property type="project" value="InterPro"/>
</dbReference>
<dbReference type="InterPro" id="IPR034027">
    <property type="entry name" value="Reprolysin_adamalysin"/>
</dbReference>
<evidence type="ECO:0000256" key="2">
    <source>
        <dbReference type="ARBA" id="ARBA00022692"/>
    </source>
</evidence>
<evidence type="ECO:0008006" key="16">
    <source>
        <dbReference type="Google" id="ProtNLM"/>
    </source>
</evidence>
<evidence type="ECO:0000259" key="11">
    <source>
        <dbReference type="PROSITE" id="PS50026"/>
    </source>
</evidence>
<dbReference type="InterPro" id="IPR001762">
    <property type="entry name" value="Disintegrin_dom"/>
</dbReference>
<dbReference type="InterPro" id="IPR001590">
    <property type="entry name" value="Peptidase_M12B"/>
</dbReference>
<dbReference type="PROSITE" id="PS50026">
    <property type="entry name" value="EGF_3"/>
    <property type="match status" value="1"/>
</dbReference>
<evidence type="ECO:0000256" key="9">
    <source>
        <dbReference type="SAM" id="Phobius"/>
    </source>
</evidence>
<dbReference type="InterPro" id="IPR006586">
    <property type="entry name" value="ADAM_Cys-rich"/>
</dbReference>
<reference evidence="14" key="3">
    <citation type="submission" date="2025-09" db="UniProtKB">
        <authorList>
            <consortium name="Ensembl"/>
        </authorList>
    </citation>
    <scope>IDENTIFICATION</scope>
</reference>
<accession>U3IEL0</accession>
<dbReference type="InterPro" id="IPR036436">
    <property type="entry name" value="Disintegrin_dom_sf"/>
</dbReference>
<keyword evidence="15" id="KW-1185">Reference proteome</keyword>
<evidence type="ECO:0000256" key="7">
    <source>
        <dbReference type="PROSITE-ProRule" id="PRU00276"/>
    </source>
</evidence>
<feature type="disulfide bond" evidence="7">
    <location>
        <begin position="344"/>
        <end position="349"/>
    </location>
</feature>
<keyword evidence="10" id="KW-0732">Signal</keyword>
<dbReference type="PROSITE" id="PS00427">
    <property type="entry name" value="DISINTEGRIN_1"/>
    <property type="match status" value="1"/>
</dbReference>
<feature type="transmembrane region" description="Helical" evidence="9">
    <location>
        <begin position="685"/>
        <end position="706"/>
    </location>
</feature>
<sequence>MRALVVLVVVLVVLVVLVVALGLPARGLGPGGAVPGQPRSPAQRRRQAPQSARAYSIPIAGTPRTVRLRQQVFLPEDLRIYTDGRGGLAKSELARVERDCFYEGYVEGFPVSLVALSTCSGLSGVLQLANTSYGIRPLEAAAGYQHLVYQMRNENVETPFVENSSLAWAAEVSPEPWEGAAGKEAVHRSPRYLEMHVVLDKALYDYMGADKDAVTAKIVQLFSYVNSMFSRLNLTIALSSLELWTEKNKIPTMGDAEELLQRFLQWKNIHRVLRLQDITFLFVYREQSPSVGASSAKKLCLKNHAGGVALYRSAMTLEAFSVVVAQLLGLSLGMVYDDPRSCHCAGAACIMQPSAVHSAGTKAFSSCSIRDFQRFLATGEGQCLLNRPTMDVSYKAPVCGNKVVEPGEACDCGSAEECRRDLCCTVGCKRRKGVQCLSGPCCWKCKFAKSSTLCRTSSEDECELKEYCNGTSGECTANQWVMDGHPCSRNTAFCYRGACQTADKQCQDIFGKGAKNGPLACYEEINGQRDRMGHCGSNHSGYQSCAWKDLQCGKLICEYPGNVPFTKEKAAVIYTRVQNTLCITLDYMRPPMERDPMLVKDGTVCGDHKICMNQKCVSAAVLNYDCDIKKKCNNHGVCNNKGTCHCHAGWKPPNCQEKAGKQGGSKDSPLSADEAGLQNKDPLKMWLLLTFCLFVPVLIGVILLVVKRKELRQCLYTEQLEIDEFEDKESTEEEGSVVDAQ</sequence>
<evidence type="ECO:0000259" key="12">
    <source>
        <dbReference type="PROSITE" id="PS50214"/>
    </source>
</evidence>
<dbReference type="GO" id="GO:0007155">
    <property type="term" value="P:cell adhesion"/>
    <property type="evidence" value="ECO:0007669"/>
    <property type="project" value="TreeGrafter"/>
</dbReference>
<dbReference type="GeneTree" id="ENSGT00940000161015"/>
<comment type="caution">
    <text evidence="6">Lacks conserved residue(s) required for the propagation of feature annotation.</text>
</comment>
<feature type="domain" description="Peptidase M12B" evidence="13">
    <location>
        <begin position="191"/>
        <end position="388"/>
    </location>
</feature>
<evidence type="ECO:0000256" key="3">
    <source>
        <dbReference type="ARBA" id="ARBA00022989"/>
    </source>
</evidence>
<feature type="disulfide bond" evidence="6">
    <location>
        <begin position="646"/>
        <end position="655"/>
    </location>
</feature>
<dbReference type="SUPFAM" id="SSF55486">
    <property type="entry name" value="Metalloproteases ('zincins'), catalytic domain"/>
    <property type="match status" value="1"/>
</dbReference>
<dbReference type="CDD" id="cd04269">
    <property type="entry name" value="ZnMc_adamalysin_II_like"/>
    <property type="match status" value="1"/>
</dbReference>
<dbReference type="FunFam" id="4.10.70.10:FF:000003">
    <property type="entry name" value="Disintegrin and metalloproteinase domain-containing protein 17"/>
    <property type="match status" value="1"/>
</dbReference>
<evidence type="ECO:0000256" key="6">
    <source>
        <dbReference type="PROSITE-ProRule" id="PRU00076"/>
    </source>
</evidence>
<dbReference type="GO" id="GO:0007339">
    <property type="term" value="P:binding of sperm to zona pellucida"/>
    <property type="evidence" value="ECO:0007669"/>
    <property type="project" value="TreeGrafter"/>
</dbReference>
<name>U3IEL0_ANAPP</name>
<proteinExistence type="predicted"/>
<dbReference type="InterPro" id="IPR024079">
    <property type="entry name" value="MetalloPept_cat_dom_sf"/>
</dbReference>
<evidence type="ECO:0000256" key="5">
    <source>
        <dbReference type="ARBA" id="ARBA00023157"/>
    </source>
</evidence>
<dbReference type="SMART" id="SM00608">
    <property type="entry name" value="ACR"/>
    <property type="match status" value="1"/>
</dbReference>
<protein>
    <recommendedName>
        <fullName evidence="16">ADAM metallopeptidase domain 32</fullName>
    </recommendedName>
</protein>
<dbReference type="InterPro" id="IPR018358">
    <property type="entry name" value="Disintegrin_CS"/>
</dbReference>
<dbReference type="GO" id="GO:0005886">
    <property type="term" value="C:plasma membrane"/>
    <property type="evidence" value="ECO:0007669"/>
    <property type="project" value="TreeGrafter"/>
</dbReference>
<dbReference type="InterPro" id="IPR000742">
    <property type="entry name" value="EGF"/>
</dbReference>
<evidence type="ECO:0000256" key="4">
    <source>
        <dbReference type="ARBA" id="ARBA00023136"/>
    </source>
</evidence>
<dbReference type="HOGENOM" id="CLU_012714_4_3_1"/>
<dbReference type="Ensembl" id="ENSAPLT00000006313.2">
    <property type="protein sequence ID" value="ENSAPLP00000005682.2"/>
    <property type="gene ID" value="ENSAPLG00000006066.2"/>
</dbReference>
<organism evidence="14 15">
    <name type="scientific">Anas platyrhynchos platyrhynchos</name>
    <name type="common">Northern mallard</name>
    <dbReference type="NCBI Taxonomy" id="8840"/>
    <lineage>
        <taxon>Eukaryota</taxon>
        <taxon>Metazoa</taxon>
        <taxon>Chordata</taxon>
        <taxon>Craniata</taxon>
        <taxon>Vertebrata</taxon>
        <taxon>Euteleostomi</taxon>
        <taxon>Archelosauria</taxon>
        <taxon>Archosauria</taxon>
        <taxon>Dinosauria</taxon>
        <taxon>Saurischia</taxon>
        <taxon>Theropoda</taxon>
        <taxon>Coelurosauria</taxon>
        <taxon>Aves</taxon>
        <taxon>Neognathae</taxon>
        <taxon>Galloanserae</taxon>
        <taxon>Anseriformes</taxon>
        <taxon>Anatidae</taxon>
        <taxon>Anatinae</taxon>
        <taxon>Anas</taxon>
    </lineage>
</organism>
<feature type="chain" id="PRO_5019761659" description="ADAM metallopeptidase domain 32" evidence="10">
    <location>
        <begin position="21"/>
        <end position="741"/>
    </location>
</feature>
<dbReference type="Pfam" id="PF08516">
    <property type="entry name" value="ADAM_CR"/>
    <property type="match status" value="1"/>
</dbReference>
<keyword evidence="5 6" id="KW-1015">Disulfide bond</keyword>
<dbReference type="OMA" id="CCTVGCK"/>
<comment type="subcellular location">
    <subcellularLocation>
        <location evidence="1">Membrane</location>
        <topology evidence="1">Single-pass membrane protein</topology>
    </subcellularLocation>
</comment>
<dbReference type="Gene3D" id="4.10.70.10">
    <property type="entry name" value="Disintegrin domain"/>
    <property type="match status" value="1"/>
</dbReference>
<feature type="domain" description="EGF-like" evidence="11">
    <location>
        <begin position="622"/>
        <end position="656"/>
    </location>
</feature>
<feature type="region of interest" description="Disordered" evidence="8">
    <location>
        <begin position="32"/>
        <end position="52"/>
    </location>
</feature>
<evidence type="ECO:0000259" key="13">
    <source>
        <dbReference type="PROSITE" id="PS50215"/>
    </source>
</evidence>
<evidence type="ECO:0000256" key="1">
    <source>
        <dbReference type="ARBA" id="ARBA00004167"/>
    </source>
</evidence>
<reference evidence="14 15" key="1">
    <citation type="submission" date="2017-10" db="EMBL/GenBank/DDBJ databases">
        <title>A new Pekin duck reference genome.</title>
        <authorList>
            <person name="Hou Z.-C."/>
            <person name="Zhou Z.-K."/>
            <person name="Zhu F."/>
            <person name="Hou S.-S."/>
        </authorList>
    </citation>
    <scope>NUCLEOTIDE SEQUENCE [LARGE SCALE GENOMIC DNA]</scope>
</reference>
<dbReference type="AlphaFoldDB" id="U3IEL0"/>
<feature type="signal peptide" evidence="10">
    <location>
        <begin position="1"/>
        <end position="20"/>
    </location>
</feature>
<dbReference type="GO" id="GO:0008584">
    <property type="term" value="P:male gonad development"/>
    <property type="evidence" value="ECO:0007669"/>
    <property type="project" value="TreeGrafter"/>
</dbReference>
<dbReference type="Pfam" id="PF00200">
    <property type="entry name" value="Disintegrin"/>
    <property type="match status" value="1"/>
</dbReference>
<keyword evidence="3 9" id="KW-1133">Transmembrane helix</keyword>
<evidence type="ECO:0000313" key="14">
    <source>
        <dbReference type="Ensembl" id="ENSAPLP00000005682.2"/>
    </source>
</evidence>
<dbReference type="Pfam" id="PF01421">
    <property type="entry name" value="Reprolysin"/>
    <property type="match status" value="1"/>
</dbReference>
<keyword evidence="2 9" id="KW-0812">Transmembrane</keyword>
<dbReference type="Proteomes" id="UP000016666">
    <property type="component" value="Chromosome 23"/>
</dbReference>
<evidence type="ECO:0000256" key="10">
    <source>
        <dbReference type="SAM" id="SignalP"/>
    </source>
</evidence>
<keyword evidence="4 9" id="KW-0472">Membrane</keyword>
<dbReference type="PROSITE" id="PS50215">
    <property type="entry name" value="ADAM_MEPRO"/>
    <property type="match status" value="1"/>
</dbReference>
<dbReference type="PROSITE" id="PS01186">
    <property type="entry name" value="EGF_2"/>
    <property type="match status" value="1"/>
</dbReference>
<evidence type="ECO:0000313" key="15">
    <source>
        <dbReference type="Proteomes" id="UP000016666"/>
    </source>
</evidence>
<dbReference type="PANTHER" id="PTHR11905">
    <property type="entry name" value="ADAM A DISINTEGRIN AND METALLOPROTEASE DOMAIN"/>
    <property type="match status" value="1"/>
</dbReference>
<evidence type="ECO:0000256" key="8">
    <source>
        <dbReference type="SAM" id="MobiDB-lite"/>
    </source>
</evidence>
<dbReference type="PANTHER" id="PTHR11905:SF158">
    <property type="entry name" value="DISINTEGRIN AND METALLOPROTEINASE DOMAIN-CONTAINING PROTEIN 18"/>
    <property type="match status" value="1"/>
</dbReference>
<keyword evidence="6" id="KW-0245">EGF-like domain</keyword>
<dbReference type="SUPFAM" id="SSF57552">
    <property type="entry name" value="Blood coagulation inhibitor (disintegrin)"/>
    <property type="match status" value="1"/>
</dbReference>
<dbReference type="GO" id="GO:0006508">
    <property type="term" value="P:proteolysis"/>
    <property type="evidence" value="ECO:0007669"/>
    <property type="project" value="InterPro"/>
</dbReference>